<dbReference type="RefSeq" id="WP_111940104.1">
    <property type="nucleotide sequence ID" value="NZ_CADEVE010000002.1"/>
</dbReference>
<sequence length="74" mass="8310">MEGDERLDSPCLRHCAGHLETSRTGLRIGAKRGPMTPASHRIRNDPGQAETTRFRIAGMAMRRAMRDTVRHTIP</sequence>
<evidence type="ECO:0000313" key="1">
    <source>
        <dbReference type="EMBL" id="RAQ08626.1"/>
    </source>
</evidence>
<dbReference type="EMBL" id="QLUZ01000009">
    <property type="protein sequence ID" value="RAQ08626.1"/>
    <property type="molecule type" value="Genomic_DNA"/>
</dbReference>
<name>A0AAQ0JKC6_BURCE</name>
<proteinExistence type="predicted"/>
<comment type="caution">
    <text evidence="1">The sequence shown here is derived from an EMBL/GenBank/DDBJ whole genome shotgun (WGS) entry which is preliminary data.</text>
</comment>
<gene>
    <name evidence="1" type="ORF">DPR02_17225</name>
</gene>
<evidence type="ECO:0000313" key="2">
    <source>
        <dbReference type="Proteomes" id="UP000248899"/>
    </source>
</evidence>
<accession>A0AAQ0JKC6</accession>
<dbReference type="AlphaFoldDB" id="A0AAQ0JKC6"/>
<organism evidence="1 2">
    <name type="scientific">Burkholderia cepacia</name>
    <name type="common">Pseudomonas cepacia</name>
    <dbReference type="NCBI Taxonomy" id="292"/>
    <lineage>
        <taxon>Bacteria</taxon>
        <taxon>Pseudomonadati</taxon>
        <taxon>Pseudomonadota</taxon>
        <taxon>Betaproteobacteria</taxon>
        <taxon>Burkholderiales</taxon>
        <taxon>Burkholderiaceae</taxon>
        <taxon>Burkholderia</taxon>
        <taxon>Burkholderia cepacia complex</taxon>
    </lineage>
</organism>
<dbReference type="Proteomes" id="UP000248899">
    <property type="component" value="Unassembled WGS sequence"/>
</dbReference>
<protein>
    <submittedName>
        <fullName evidence="1">Uncharacterized protein</fullName>
    </submittedName>
</protein>
<reference evidence="1 2" key="1">
    <citation type="submission" date="2018-06" db="EMBL/GenBank/DDBJ databases">
        <title>Towards the identification of Burkholderia cepacia strain which caused fatal septicemia.</title>
        <authorList>
            <person name="Bui L.A.T."/>
            <person name="Zakharova I.B."/>
            <person name="Shpak I.M."/>
            <person name="Teteryatnikova N."/>
            <person name="Ustinov D.V."/>
            <person name="Kuzyutina Y.A."/>
            <person name="Nguyen H.N."/>
            <person name="Antonov A.S."/>
            <person name="Avdyusheva E.F."/>
            <person name="Victorov D.V."/>
        </authorList>
    </citation>
    <scope>NUCLEOTIDE SEQUENCE [LARGE SCALE GENOMIC DNA]</scope>
    <source>
        <strain evidence="1 2">PT02</strain>
    </source>
</reference>